<accession>A0AA40BJ24</accession>
<proteinExistence type="predicted"/>
<sequence length="207" mass="22922">MAAWVIDALIWIITIASYSLAPLHDIRDQQALLHHVALSLMTIYQLRHLAMFGPTGRLWRPCLPLLFNLAGLAGEVPDKNFRWILITRCCNKRLGSRLLGTPVVCVKTESIEAGTSQPSYQTQNNAQINYSAVCMPISLQSCSQTWLRRPSQLESGLAHALAAKAPLSLVFLERSVGVLADELPHQTQRANPTSAWPAKDYSALTCF</sequence>
<dbReference type="EMBL" id="JAUIRO010000001">
    <property type="protein sequence ID" value="KAK0735092.1"/>
    <property type="molecule type" value="Genomic_DNA"/>
</dbReference>
<gene>
    <name evidence="2" type="ORF">B0T26DRAFT_95731</name>
</gene>
<evidence type="ECO:0000256" key="1">
    <source>
        <dbReference type="SAM" id="SignalP"/>
    </source>
</evidence>
<organism evidence="2 3">
    <name type="scientific">Lasiosphaeria miniovina</name>
    <dbReference type="NCBI Taxonomy" id="1954250"/>
    <lineage>
        <taxon>Eukaryota</taxon>
        <taxon>Fungi</taxon>
        <taxon>Dikarya</taxon>
        <taxon>Ascomycota</taxon>
        <taxon>Pezizomycotina</taxon>
        <taxon>Sordariomycetes</taxon>
        <taxon>Sordariomycetidae</taxon>
        <taxon>Sordariales</taxon>
        <taxon>Lasiosphaeriaceae</taxon>
        <taxon>Lasiosphaeria</taxon>
    </lineage>
</organism>
<name>A0AA40BJ24_9PEZI</name>
<dbReference type="Proteomes" id="UP001172101">
    <property type="component" value="Unassembled WGS sequence"/>
</dbReference>
<comment type="caution">
    <text evidence="2">The sequence shown here is derived from an EMBL/GenBank/DDBJ whole genome shotgun (WGS) entry which is preliminary data.</text>
</comment>
<feature type="signal peptide" evidence="1">
    <location>
        <begin position="1"/>
        <end position="16"/>
    </location>
</feature>
<dbReference type="GeneID" id="85331434"/>
<keyword evidence="1" id="KW-0732">Signal</keyword>
<feature type="chain" id="PRO_5041263337" evidence="1">
    <location>
        <begin position="17"/>
        <end position="207"/>
    </location>
</feature>
<dbReference type="AlphaFoldDB" id="A0AA40BJ24"/>
<dbReference type="RefSeq" id="XP_060303969.1">
    <property type="nucleotide sequence ID" value="XM_060448164.1"/>
</dbReference>
<keyword evidence="3" id="KW-1185">Reference proteome</keyword>
<evidence type="ECO:0000313" key="3">
    <source>
        <dbReference type="Proteomes" id="UP001172101"/>
    </source>
</evidence>
<reference evidence="2" key="1">
    <citation type="submission" date="2023-06" db="EMBL/GenBank/DDBJ databases">
        <title>Genome-scale phylogeny and comparative genomics of the fungal order Sordariales.</title>
        <authorList>
            <consortium name="Lawrence Berkeley National Laboratory"/>
            <person name="Hensen N."/>
            <person name="Bonometti L."/>
            <person name="Westerberg I."/>
            <person name="Brannstrom I.O."/>
            <person name="Guillou S."/>
            <person name="Cros-Aarteil S."/>
            <person name="Calhoun S."/>
            <person name="Haridas S."/>
            <person name="Kuo A."/>
            <person name="Mondo S."/>
            <person name="Pangilinan J."/>
            <person name="Riley R."/>
            <person name="LaButti K."/>
            <person name="Andreopoulos B."/>
            <person name="Lipzen A."/>
            <person name="Chen C."/>
            <person name="Yanf M."/>
            <person name="Daum C."/>
            <person name="Ng V."/>
            <person name="Clum A."/>
            <person name="Steindorff A."/>
            <person name="Ohm R."/>
            <person name="Martin F."/>
            <person name="Silar P."/>
            <person name="Natvig D."/>
            <person name="Lalanne C."/>
            <person name="Gautier V."/>
            <person name="Ament-velasquez S.L."/>
            <person name="Kruys A."/>
            <person name="Hutchinson M.I."/>
            <person name="Powell A.J."/>
            <person name="Barry K."/>
            <person name="Miller A.N."/>
            <person name="Grigoriev I.V."/>
            <person name="Debuchy R."/>
            <person name="Gladieux P."/>
            <person name="Thoren M.H."/>
            <person name="Johannesson H."/>
        </authorList>
    </citation>
    <scope>NUCLEOTIDE SEQUENCE</scope>
    <source>
        <strain evidence="2">SMH2392-1A</strain>
    </source>
</reference>
<protein>
    <submittedName>
        <fullName evidence="2">Uncharacterized protein</fullName>
    </submittedName>
</protein>
<evidence type="ECO:0000313" key="2">
    <source>
        <dbReference type="EMBL" id="KAK0735092.1"/>
    </source>
</evidence>